<feature type="repeat" description="ANK" evidence="1">
    <location>
        <begin position="510"/>
        <end position="543"/>
    </location>
</feature>
<feature type="region of interest" description="Disordered" evidence="2">
    <location>
        <begin position="90"/>
        <end position="116"/>
    </location>
</feature>
<dbReference type="Gene3D" id="1.25.40.20">
    <property type="entry name" value="Ankyrin repeat-containing domain"/>
    <property type="match status" value="1"/>
</dbReference>
<proteinExistence type="predicted"/>
<evidence type="ECO:0000313" key="3">
    <source>
        <dbReference type="EMBL" id="CDW36252.1"/>
    </source>
</evidence>
<dbReference type="InterPro" id="IPR002110">
    <property type="entry name" value="Ankyrin_rpt"/>
</dbReference>
<dbReference type="SMART" id="SM00248">
    <property type="entry name" value="ANK"/>
    <property type="match status" value="3"/>
</dbReference>
<dbReference type="Pfam" id="PF12796">
    <property type="entry name" value="Ank_2"/>
    <property type="match status" value="1"/>
</dbReference>
<dbReference type="GO" id="GO:0006974">
    <property type="term" value="P:DNA damage response"/>
    <property type="evidence" value="ECO:0007669"/>
    <property type="project" value="TreeGrafter"/>
</dbReference>
<dbReference type="SUPFAM" id="SSF48403">
    <property type="entry name" value="Ankyrin repeat"/>
    <property type="match status" value="1"/>
</dbReference>
<keyword evidence="1" id="KW-0040">ANK repeat</keyword>
<dbReference type="GO" id="GO:1990166">
    <property type="term" value="P:protein localization to site of double-strand break"/>
    <property type="evidence" value="ECO:0007669"/>
    <property type="project" value="TreeGrafter"/>
</dbReference>
<reference evidence="3" key="1">
    <citation type="submission" date="2014-05" db="EMBL/GenBank/DDBJ databases">
        <authorList>
            <person name="Chronopoulou M."/>
        </authorList>
    </citation>
    <scope>NUCLEOTIDE SEQUENCE</scope>
    <source>
        <tissue evidence="3">Whole organism</tissue>
    </source>
</reference>
<dbReference type="GO" id="GO:2000781">
    <property type="term" value="P:positive regulation of double-strand break repair"/>
    <property type="evidence" value="ECO:0007669"/>
    <property type="project" value="InterPro"/>
</dbReference>
<accession>A0A0K2UE65</accession>
<dbReference type="PROSITE" id="PS50088">
    <property type="entry name" value="ANK_REPEAT"/>
    <property type="match status" value="1"/>
</dbReference>
<dbReference type="OrthoDB" id="2384350at2759"/>
<dbReference type="GO" id="GO:0005634">
    <property type="term" value="C:nucleus"/>
    <property type="evidence" value="ECO:0007669"/>
    <property type="project" value="TreeGrafter"/>
</dbReference>
<evidence type="ECO:0000256" key="2">
    <source>
        <dbReference type="SAM" id="MobiDB-lite"/>
    </source>
</evidence>
<dbReference type="AlphaFoldDB" id="A0A0K2UE65"/>
<dbReference type="PANTHER" id="PTHR46677:SF1">
    <property type="entry name" value="SMC5-SMC6 COMPLEX LOCALIZATION FACTOR PROTEIN 1"/>
    <property type="match status" value="1"/>
</dbReference>
<dbReference type="InterPro" id="IPR042479">
    <property type="entry name" value="Slf1"/>
</dbReference>
<dbReference type="InterPro" id="IPR036770">
    <property type="entry name" value="Ankyrin_rpt-contain_sf"/>
</dbReference>
<feature type="compositionally biased region" description="Basic and acidic residues" evidence="2">
    <location>
        <begin position="99"/>
        <end position="113"/>
    </location>
</feature>
<dbReference type="EMBL" id="HACA01018891">
    <property type="protein sequence ID" value="CDW36252.1"/>
    <property type="molecule type" value="Transcribed_RNA"/>
</dbReference>
<name>A0A0K2UE65_LEPSM</name>
<dbReference type="PANTHER" id="PTHR46677">
    <property type="entry name" value="SMC5-SMC6 COMPLEX LOCALIZATION FACTOR PROTEIN 1"/>
    <property type="match status" value="1"/>
</dbReference>
<protein>
    <submittedName>
        <fullName evidence="3">Ankyrin repeat domaincontaining protein 32like [Strongylocentrotus purpuratus]</fullName>
    </submittedName>
</protein>
<sequence length="786" mass="89242">MFVKRKPLATMDGDINEASPCKRSRRSCQVVGSLQQKRIEHFFTISSPTNSPSIDPPCSQNNKSYLKSPHQRLNSLENSFVNDTASSLLAHSHQSTTEEDSRLRAHDTSDNYNERSTNSKIGCKVLKDSQRVVALRHQSIYGSDISPWRSSMSLADSNNTEPLHPWFENAFNAYVDSGDDDDFHFNEKDSQNDEESWIKILALLNNSLSTKNHLSFTSLHKLLVSGVAHASSPIVRASSAHLFRKVINFLSIPDSKKVRSYYLKALAREEKSVEEFDDMESWELLDFLLETIFSGSERYILLFNVVVELMEIDFDLWYRSNVKRKNHGDGFKSPPLIYKVLRFSGGEPCILNLYGQKVIKSYVAAISDKVPKTVISSLRIIISILAQMIGFRNNESKLEFVHFFASIIKEQDSLLTSDKRVLIMELYLIKPTWLSFCLSHSLITQLTHLSHQRGQTISLRSALESYIQSISSTESIEPKIHSTPSLSSTPRKTNNSIRKMNISVDKRNAYGETPLHIACKRGNLERVYAILSCPKVDVNAKDHNGWTPLHEACSNNMVGCVKALLDFKPADILSYLFAKGSKSSSQKKRVDILSVAGEQSVNPFHESVMAGNIEMVTLIMDKVQSDSEFPSIKDLIHSTTGKGQNCMDLAISEEMKRLLQDFNRDGVGSVSIPRTMYVDKTQFKIIRYLITNFLSKYISYFGLHVQKEYLHLIARKNVKKTYTHRFSKWKCTPTPNAFDEGGLNNLCSYYQRSKETSIRDIRSFCSLTTSTKYACPEIKKIIQILK</sequence>
<evidence type="ECO:0000256" key="1">
    <source>
        <dbReference type="PROSITE-ProRule" id="PRU00023"/>
    </source>
</evidence>
<dbReference type="GO" id="GO:0035861">
    <property type="term" value="C:site of double-strand break"/>
    <property type="evidence" value="ECO:0007669"/>
    <property type="project" value="TreeGrafter"/>
</dbReference>
<dbReference type="PROSITE" id="PS50297">
    <property type="entry name" value="ANK_REP_REGION"/>
    <property type="match status" value="1"/>
</dbReference>
<organism evidence="3">
    <name type="scientific">Lepeophtheirus salmonis</name>
    <name type="common">Salmon louse</name>
    <name type="synonym">Caligus salmonis</name>
    <dbReference type="NCBI Taxonomy" id="72036"/>
    <lineage>
        <taxon>Eukaryota</taxon>
        <taxon>Metazoa</taxon>
        <taxon>Ecdysozoa</taxon>
        <taxon>Arthropoda</taxon>
        <taxon>Crustacea</taxon>
        <taxon>Multicrustacea</taxon>
        <taxon>Hexanauplia</taxon>
        <taxon>Copepoda</taxon>
        <taxon>Siphonostomatoida</taxon>
        <taxon>Caligidae</taxon>
        <taxon>Lepeophtheirus</taxon>
    </lineage>
</organism>